<evidence type="ECO:0000256" key="6">
    <source>
        <dbReference type="ARBA" id="ARBA00022919"/>
    </source>
</evidence>
<comment type="pathway">
    <text evidence="2">Lipid metabolism; sphingolipid metabolism.</text>
</comment>
<dbReference type="GO" id="GO:0005789">
    <property type="term" value="C:endoplasmic reticulum membrane"/>
    <property type="evidence" value="ECO:0007669"/>
    <property type="project" value="UniProtKB-SubCell"/>
</dbReference>
<feature type="transmembrane region" description="Helical" evidence="16">
    <location>
        <begin position="32"/>
        <end position="53"/>
    </location>
</feature>
<sequence length="89" mass="11128">MDYRKIKNYFYWLYFQYLMVTCGNDFEHWEQIVIHIVATTTFTMLAYTAYVFIPIHLHLAYQFFLQFLIKYWCGYCNSKAMYQFRRLEL</sequence>
<keyword evidence="8" id="KW-0443">Lipid metabolism</keyword>
<keyword evidence="4 16" id="KW-0812">Transmembrane</keyword>
<comment type="pathway">
    <text evidence="3">Sphingolipid metabolism.</text>
</comment>
<reference evidence="17" key="1">
    <citation type="submission" date="2025-08" db="UniProtKB">
        <authorList>
            <consortium name="Ensembl"/>
        </authorList>
    </citation>
    <scope>IDENTIFICATION</scope>
</reference>
<evidence type="ECO:0000256" key="12">
    <source>
        <dbReference type="ARBA" id="ARBA00041982"/>
    </source>
</evidence>
<dbReference type="GeneTree" id="ENSGT00960000190742"/>
<evidence type="ECO:0000256" key="4">
    <source>
        <dbReference type="ARBA" id="ARBA00022692"/>
    </source>
</evidence>
<dbReference type="GO" id="GO:0007029">
    <property type="term" value="P:endoplasmic reticulum organization"/>
    <property type="evidence" value="ECO:0007669"/>
    <property type="project" value="TreeGrafter"/>
</dbReference>
<evidence type="ECO:0000256" key="9">
    <source>
        <dbReference type="ARBA" id="ARBA00023136"/>
    </source>
</evidence>
<evidence type="ECO:0000256" key="14">
    <source>
        <dbReference type="ARBA" id="ARBA00045772"/>
    </source>
</evidence>
<comment type="function">
    <text evidence="14">Component of the serine palmitoyltransferase multisubunit enzyme (SPT) that catalyzes the initial and rate-limiting step in sphingolipid biosynthesis by condensing L-serine and activated acyl-CoA (most commonly palmitoyl-CoA) to form long-chain bases. The SPT complex is composed of SPTLC1, SPTLC2 or SPTLC3 and SPTSSA or SPTSSB. Within this complex, the heterodimer consisting of SPTLC1 and SPTLC2/SPTLC3 forms the catalytic core. Within the SPT complex, SPTSSB stimulates the catalytic activity and plays a role in substrate specificity. SPT complexes with this subunit showing a preference for longer acyl-CoAs. The SPTLC1-SPTLC2-SPTSSB complex shows a strong preference for C18-CoA substrate, while the SPTLC1-SPTLC3-SPTSSB isozyme displays an ability to use a broader range of acyl-CoAs, without apparent preference.</text>
</comment>
<accession>A0A670Z6L8</accession>
<comment type="subunit">
    <text evidence="15">Component of the serine palmitoyltransferase (SPT) complex, which is composed of SPTLC1, SPTLC2 or SPTLC3 and SPTSSA or SPTSSB. The heterodimer consisting of SPTLC1 and SPTLC2/SPTLC3 forms the catalytic core of the enzyme, while SPTSSA or SPTSSB subunits determine substrate specificity. SPT also interacts with ORMDL proteins, especially ORMDL3, which negatively regulate SPT activity in the presence of ceramides.</text>
</comment>
<evidence type="ECO:0000256" key="13">
    <source>
        <dbReference type="ARBA" id="ARBA00042334"/>
    </source>
</evidence>
<dbReference type="GO" id="GO:0017059">
    <property type="term" value="C:serine palmitoyltransferase complex"/>
    <property type="evidence" value="ECO:0007669"/>
    <property type="project" value="TreeGrafter"/>
</dbReference>
<dbReference type="Proteomes" id="UP000472273">
    <property type="component" value="Unplaced"/>
</dbReference>
<dbReference type="UniPathway" id="UPA00222"/>
<dbReference type="AlphaFoldDB" id="A0A670Z6L8"/>
<evidence type="ECO:0000256" key="5">
    <source>
        <dbReference type="ARBA" id="ARBA00022824"/>
    </source>
</evidence>
<protein>
    <recommendedName>
        <fullName evidence="11">Serine palmitoyltransferase small subunit B</fullName>
    </recommendedName>
    <alternativeName>
        <fullName evidence="13">Protein ADMP</fullName>
    </alternativeName>
    <alternativeName>
        <fullName evidence="12">Small subunit of serine palmitoyltransferase B</fullName>
    </alternativeName>
</protein>
<dbReference type="PANTHER" id="PTHR28612">
    <property type="entry name" value="SERINE PALMITOYLTRANSFERASE SMALL SUBUNIT B"/>
    <property type="match status" value="1"/>
</dbReference>
<keyword evidence="6" id="KW-0746">Sphingolipid metabolism</keyword>
<organism evidence="17 18">
    <name type="scientific">Pseudonaja textilis</name>
    <name type="common">Eastern brown snake</name>
    <dbReference type="NCBI Taxonomy" id="8673"/>
    <lineage>
        <taxon>Eukaryota</taxon>
        <taxon>Metazoa</taxon>
        <taxon>Chordata</taxon>
        <taxon>Craniata</taxon>
        <taxon>Vertebrata</taxon>
        <taxon>Euteleostomi</taxon>
        <taxon>Lepidosauria</taxon>
        <taxon>Squamata</taxon>
        <taxon>Bifurcata</taxon>
        <taxon>Unidentata</taxon>
        <taxon>Episquamata</taxon>
        <taxon>Toxicofera</taxon>
        <taxon>Serpentes</taxon>
        <taxon>Colubroidea</taxon>
        <taxon>Elapidae</taxon>
        <taxon>Hydrophiinae</taxon>
        <taxon>Pseudonaja</taxon>
    </lineage>
</organism>
<dbReference type="InterPro" id="IPR024512">
    <property type="entry name" value="Ser_palmitoyltrfase_ssu-like"/>
</dbReference>
<evidence type="ECO:0000256" key="1">
    <source>
        <dbReference type="ARBA" id="ARBA00004477"/>
    </source>
</evidence>
<comment type="similarity">
    <text evidence="10">Belongs to the SPTSS family. SPTSSB subfamily.</text>
</comment>
<evidence type="ECO:0000256" key="11">
    <source>
        <dbReference type="ARBA" id="ARBA00041140"/>
    </source>
</evidence>
<evidence type="ECO:0000256" key="7">
    <source>
        <dbReference type="ARBA" id="ARBA00022989"/>
    </source>
</evidence>
<keyword evidence="7 16" id="KW-1133">Transmembrane helix</keyword>
<evidence type="ECO:0000256" key="15">
    <source>
        <dbReference type="ARBA" id="ARBA00046416"/>
    </source>
</evidence>
<evidence type="ECO:0000256" key="2">
    <source>
        <dbReference type="ARBA" id="ARBA00004760"/>
    </source>
</evidence>
<dbReference type="OMA" id="FTAYVFI"/>
<dbReference type="Pfam" id="PF11779">
    <property type="entry name" value="SPT_ssu-like"/>
    <property type="match status" value="1"/>
</dbReference>
<dbReference type="GO" id="GO:0004758">
    <property type="term" value="F:serine C-palmitoyltransferase activity"/>
    <property type="evidence" value="ECO:0007669"/>
    <property type="project" value="TreeGrafter"/>
</dbReference>
<dbReference type="Ensembl" id="ENSPTXT00000020118.1">
    <property type="protein sequence ID" value="ENSPTXP00000019525.1"/>
    <property type="gene ID" value="ENSPTXG00000013491.1"/>
</dbReference>
<evidence type="ECO:0000256" key="3">
    <source>
        <dbReference type="ARBA" id="ARBA00004991"/>
    </source>
</evidence>
<proteinExistence type="inferred from homology"/>
<comment type="subcellular location">
    <subcellularLocation>
        <location evidence="1">Endoplasmic reticulum membrane</location>
        <topology evidence="1">Multi-pass membrane protein</topology>
    </subcellularLocation>
</comment>
<evidence type="ECO:0000256" key="10">
    <source>
        <dbReference type="ARBA" id="ARBA00038059"/>
    </source>
</evidence>
<evidence type="ECO:0000256" key="16">
    <source>
        <dbReference type="SAM" id="Phobius"/>
    </source>
</evidence>
<evidence type="ECO:0000313" key="18">
    <source>
        <dbReference type="Proteomes" id="UP000472273"/>
    </source>
</evidence>
<name>A0A670Z6L8_PSETE</name>
<evidence type="ECO:0000313" key="17">
    <source>
        <dbReference type="Ensembl" id="ENSPTXP00000019525.1"/>
    </source>
</evidence>
<dbReference type="PANTHER" id="PTHR28612:SF1">
    <property type="entry name" value="SERINE PALMITOYLTRANSFERASE SMALL SUBUNIT B"/>
    <property type="match status" value="1"/>
</dbReference>
<keyword evidence="18" id="KW-1185">Reference proteome</keyword>
<keyword evidence="9 16" id="KW-0472">Membrane</keyword>
<evidence type="ECO:0000256" key="8">
    <source>
        <dbReference type="ARBA" id="ARBA00023098"/>
    </source>
</evidence>
<keyword evidence="5" id="KW-0256">Endoplasmic reticulum</keyword>
<dbReference type="GO" id="GO:0046513">
    <property type="term" value="P:ceramide biosynthetic process"/>
    <property type="evidence" value="ECO:0007669"/>
    <property type="project" value="TreeGrafter"/>
</dbReference>
<reference evidence="17" key="2">
    <citation type="submission" date="2025-09" db="UniProtKB">
        <authorList>
            <consortium name="Ensembl"/>
        </authorList>
    </citation>
    <scope>IDENTIFICATION</scope>
</reference>